<evidence type="ECO:0000313" key="1">
    <source>
        <dbReference type="EMBL" id="VAW25487.1"/>
    </source>
</evidence>
<proteinExistence type="predicted"/>
<feature type="non-terminal residue" evidence="1">
    <location>
        <position position="91"/>
    </location>
</feature>
<dbReference type="AlphaFoldDB" id="A0A3B0UJD3"/>
<sequence>MKKIALLLGICLSILSCNSTEKKSLKNTKESALVMYKFSEMALLMEDMYLANEKLKEKILKQEDLGSFPEKFINIHTALLTDENDRTASFE</sequence>
<reference evidence="1" key="1">
    <citation type="submission" date="2018-06" db="EMBL/GenBank/DDBJ databases">
        <authorList>
            <person name="Zhirakovskaya E."/>
        </authorList>
    </citation>
    <scope>NUCLEOTIDE SEQUENCE</scope>
</reference>
<gene>
    <name evidence="1" type="ORF">MNBD_BACTEROID04-1441</name>
</gene>
<accession>A0A3B0UJD3</accession>
<organism evidence="1">
    <name type="scientific">hydrothermal vent metagenome</name>
    <dbReference type="NCBI Taxonomy" id="652676"/>
    <lineage>
        <taxon>unclassified sequences</taxon>
        <taxon>metagenomes</taxon>
        <taxon>ecological metagenomes</taxon>
    </lineage>
</organism>
<name>A0A3B0UJD3_9ZZZZ</name>
<protein>
    <submittedName>
        <fullName evidence="1">Uncharacterized protein</fullName>
    </submittedName>
</protein>
<dbReference type="PROSITE" id="PS51257">
    <property type="entry name" value="PROKAR_LIPOPROTEIN"/>
    <property type="match status" value="1"/>
</dbReference>
<dbReference type="EMBL" id="UOER01000423">
    <property type="protein sequence ID" value="VAW25487.1"/>
    <property type="molecule type" value="Genomic_DNA"/>
</dbReference>